<dbReference type="SUPFAM" id="SSF56112">
    <property type="entry name" value="Protein kinase-like (PK-like)"/>
    <property type="match status" value="1"/>
</dbReference>
<sequence length="253" mass="28767">METQSQIPTGDLTLLSDSASQFSSGHLHIHHYLRDDSPLIRHTLKNPDLALSDPECQIIKSDNTTTVGLIFRDSYKIAIKRYNTKNAWHRLRRTVRSSRAENCWHFTRILRSLDISVAPAVAWIQEIQVGLKGRSWFVSEFVDGISCLDHLKRDVPHAEIEKTLGEIVGILCKLRHKHISHGDLKATNILLSDQGPVLIDLDAMRQHKTESTYQQAARKDINRFLRNWQDNPVLLATARQLLSAQGFPTDPPS</sequence>
<dbReference type="GO" id="GO:0004674">
    <property type="term" value="F:protein serine/threonine kinase activity"/>
    <property type="evidence" value="ECO:0007669"/>
    <property type="project" value="UniProtKB-KW"/>
</dbReference>
<proteinExistence type="predicted"/>
<keyword evidence="1" id="KW-0808">Transferase</keyword>
<dbReference type="InterPro" id="IPR011009">
    <property type="entry name" value="Kinase-like_dom_sf"/>
</dbReference>
<keyword evidence="1" id="KW-0723">Serine/threonine-protein kinase</keyword>
<dbReference type="EMBL" id="CZRL01000097">
    <property type="protein sequence ID" value="CUS53319.1"/>
    <property type="molecule type" value="Genomic_DNA"/>
</dbReference>
<evidence type="ECO:0000313" key="1">
    <source>
        <dbReference type="EMBL" id="CUS53319.1"/>
    </source>
</evidence>
<name>A0A160TWJ8_9ZZZZ</name>
<protein>
    <submittedName>
        <fullName evidence="1">Serine/threonine protein kinase</fullName>
    </submittedName>
</protein>
<dbReference type="PROSITE" id="PS00108">
    <property type="entry name" value="PROTEIN_KINASE_ST"/>
    <property type="match status" value="1"/>
</dbReference>
<dbReference type="AlphaFoldDB" id="A0A160TWJ8"/>
<dbReference type="Gene3D" id="1.10.510.10">
    <property type="entry name" value="Transferase(Phosphotransferase) domain 1"/>
    <property type="match status" value="1"/>
</dbReference>
<reference evidence="1" key="1">
    <citation type="submission" date="2015-10" db="EMBL/GenBank/DDBJ databases">
        <authorList>
            <person name="Gilbert D.G."/>
        </authorList>
    </citation>
    <scope>NUCLEOTIDE SEQUENCE</scope>
</reference>
<gene>
    <name evidence="1" type="ORF">MGWOODY_XGa1374</name>
</gene>
<dbReference type="Pfam" id="PF06293">
    <property type="entry name" value="Kdo"/>
    <property type="match status" value="1"/>
</dbReference>
<accession>A0A160TWJ8</accession>
<organism evidence="1">
    <name type="scientific">hydrothermal vent metagenome</name>
    <dbReference type="NCBI Taxonomy" id="652676"/>
    <lineage>
        <taxon>unclassified sequences</taxon>
        <taxon>metagenomes</taxon>
        <taxon>ecological metagenomes</taxon>
    </lineage>
</organism>
<keyword evidence="1" id="KW-0418">Kinase</keyword>
<dbReference type="InterPro" id="IPR008271">
    <property type="entry name" value="Ser/Thr_kinase_AS"/>
</dbReference>